<dbReference type="Gene3D" id="2.30.30.620">
    <property type="match status" value="1"/>
</dbReference>
<dbReference type="Gene3D" id="2.30.30.550">
    <property type="entry name" value="Major Vault Protein repeat"/>
    <property type="match status" value="4"/>
</dbReference>
<dbReference type="Proteomes" id="UP000192220">
    <property type="component" value="Unplaced"/>
</dbReference>
<dbReference type="PANTHER" id="PTHR14165:SF3">
    <property type="entry name" value="MAJOR VAULT PROTEIN"/>
    <property type="match status" value="1"/>
</dbReference>
<dbReference type="InterPro" id="IPR041134">
    <property type="entry name" value="Vault_2"/>
</dbReference>
<feature type="repeat" description="MVP" evidence="10">
    <location>
        <begin position="236"/>
        <end position="290"/>
    </location>
</feature>
<feature type="repeat" description="MVP" evidence="10">
    <location>
        <begin position="292"/>
        <end position="340"/>
    </location>
</feature>
<evidence type="ECO:0000256" key="11">
    <source>
        <dbReference type="SAM" id="MobiDB-lite"/>
    </source>
</evidence>
<comment type="subcellular location">
    <subcellularLocation>
        <location evidence="2 10">Cytoplasm</location>
    </subcellularLocation>
    <subcellularLocation>
        <location evidence="1">Nucleus</location>
    </subcellularLocation>
</comment>
<accession>A0A2I4AK42</accession>
<evidence type="ECO:0000256" key="8">
    <source>
        <dbReference type="ARBA" id="ARBA00024814"/>
    </source>
</evidence>
<dbReference type="GeneID" id="106511686"/>
<dbReference type="InterPro" id="IPR039059">
    <property type="entry name" value="MVP"/>
</dbReference>
<dbReference type="Gene3D" id="2.30.30.570">
    <property type="match status" value="2"/>
</dbReference>
<reference evidence="16" key="1">
    <citation type="submission" date="2025-08" db="UniProtKB">
        <authorList>
            <consortium name="RefSeq"/>
        </authorList>
    </citation>
    <scope>IDENTIFICATION</scope>
</reference>
<evidence type="ECO:0000256" key="2">
    <source>
        <dbReference type="ARBA" id="ARBA00004496"/>
    </source>
</evidence>
<evidence type="ECO:0000256" key="9">
    <source>
        <dbReference type="ARBA" id="ARBA00025889"/>
    </source>
</evidence>
<feature type="region of interest" description="Disordered" evidence="11">
    <location>
        <begin position="355"/>
        <end position="381"/>
    </location>
</feature>
<organism evidence="15 16">
    <name type="scientific">Austrofundulus limnaeus</name>
    <name type="common">Annual killifish</name>
    <dbReference type="NCBI Taxonomy" id="52670"/>
    <lineage>
        <taxon>Eukaryota</taxon>
        <taxon>Metazoa</taxon>
        <taxon>Chordata</taxon>
        <taxon>Craniata</taxon>
        <taxon>Vertebrata</taxon>
        <taxon>Euteleostomi</taxon>
        <taxon>Actinopterygii</taxon>
        <taxon>Neopterygii</taxon>
        <taxon>Teleostei</taxon>
        <taxon>Neoteleostei</taxon>
        <taxon>Acanthomorphata</taxon>
        <taxon>Ovalentaria</taxon>
        <taxon>Atherinomorphae</taxon>
        <taxon>Cyprinodontiformes</taxon>
        <taxon>Rivulidae</taxon>
        <taxon>Austrofundulus</taxon>
    </lineage>
</organism>
<dbReference type="PANTHER" id="PTHR14165">
    <property type="entry name" value="MAJOR VAULT PROTEIN"/>
    <property type="match status" value="1"/>
</dbReference>
<dbReference type="FunFam" id="2.30.30.550:FF:000001">
    <property type="entry name" value="major vault protein-like"/>
    <property type="match status" value="3"/>
</dbReference>
<feature type="domain" description="Major vault protein repeat" evidence="12">
    <location>
        <begin position="337"/>
        <end position="401"/>
    </location>
</feature>
<evidence type="ECO:0000256" key="10">
    <source>
        <dbReference type="PROSITE-ProRule" id="PRU00571"/>
    </source>
</evidence>
<dbReference type="FunFam" id="2.30.30.560:FF:000001">
    <property type="entry name" value="major vault protein-like"/>
    <property type="match status" value="1"/>
</dbReference>
<dbReference type="InterPro" id="IPR043023">
    <property type="entry name" value="MVP_rep_sf"/>
</dbReference>
<dbReference type="KEGG" id="alim:106511686"/>
<dbReference type="InterPro" id="IPR002499">
    <property type="entry name" value="Vault_N"/>
</dbReference>
<dbReference type="GO" id="GO:0005634">
    <property type="term" value="C:nucleus"/>
    <property type="evidence" value="ECO:0007669"/>
    <property type="project" value="UniProtKB-SubCell"/>
</dbReference>
<feature type="repeat" description="MVP" evidence="10">
    <location>
        <begin position="341"/>
        <end position="416"/>
    </location>
</feature>
<feature type="domain" description="Major vault protein repeat" evidence="12">
    <location>
        <begin position="179"/>
        <end position="220"/>
    </location>
</feature>
<evidence type="ECO:0000256" key="1">
    <source>
        <dbReference type="ARBA" id="ARBA00004123"/>
    </source>
</evidence>
<evidence type="ECO:0000256" key="3">
    <source>
        <dbReference type="ARBA" id="ARBA00018296"/>
    </source>
</evidence>
<dbReference type="FunFam" id="2.30.30.560:FF:000002">
    <property type="entry name" value="Major vault protein-alpha"/>
    <property type="match status" value="1"/>
</dbReference>
<name>A0A2I4AK42_AUSLI</name>
<feature type="repeat" description="MVP" evidence="10">
    <location>
        <begin position="183"/>
        <end position="235"/>
    </location>
</feature>
<proteinExistence type="predicted"/>
<dbReference type="Pfam" id="PF17794">
    <property type="entry name" value="Vault_2"/>
    <property type="match status" value="2"/>
</dbReference>
<dbReference type="OrthoDB" id="6125719at2759"/>
<protein>
    <recommendedName>
        <fullName evidence="3">Major vault protein</fullName>
    </recommendedName>
</protein>
<evidence type="ECO:0000259" key="14">
    <source>
        <dbReference type="Pfam" id="PF17796"/>
    </source>
</evidence>
<dbReference type="Pfam" id="PF01505">
    <property type="entry name" value="Vault"/>
    <property type="match status" value="4"/>
</dbReference>
<dbReference type="InterPro" id="IPR043179">
    <property type="entry name" value="Vault_2_sf"/>
</dbReference>
<dbReference type="FunFam" id="2.30.30.620:FF:000001">
    <property type="entry name" value="major vault protein-like"/>
    <property type="match status" value="1"/>
</dbReference>
<dbReference type="Pfam" id="PF17796">
    <property type="entry name" value="Vault_4"/>
    <property type="match status" value="1"/>
</dbReference>
<dbReference type="PROSITE" id="PS51224">
    <property type="entry name" value="MVP"/>
    <property type="match status" value="7"/>
</dbReference>
<evidence type="ECO:0000259" key="13">
    <source>
        <dbReference type="Pfam" id="PF17794"/>
    </source>
</evidence>
<feature type="domain" description="Major vault protein repeat" evidence="13">
    <location>
        <begin position="287"/>
        <end position="333"/>
    </location>
</feature>
<comment type="function">
    <text evidence="8">Required for normal vault structure. Vaults are multi-subunit structures that may act as scaffolds for proteins involved in signal transduction. Vaults may also play a role in nucleo-cytoplasmic transport.</text>
</comment>
<comment type="subunit">
    <text evidence="9">The vault ribonucleoprotein particle is a huge (400 A x 670 A) cage structure of 12.9 MDa. It consists of a dimer of half-vaults, with each half-vault comprising 39 identical major vault protein (MVP) chains, PARP4 and one or more vault RNAs (vRNAs).</text>
</comment>
<evidence type="ECO:0000259" key="12">
    <source>
        <dbReference type="Pfam" id="PF01505"/>
    </source>
</evidence>
<evidence type="ECO:0000256" key="6">
    <source>
        <dbReference type="ARBA" id="ARBA00023242"/>
    </source>
</evidence>
<dbReference type="FunFam" id="2.30.30.570:FF:000002">
    <property type="entry name" value="Major vault protein-alpha"/>
    <property type="match status" value="1"/>
</dbReference>
<feature type="compositionally biased region" description="Acidic residues" evidence="11">
    <location>
        <begin position="355"/>
        <end position="365"/>
    </location>
</feature>
<evidence type="ECO:0000256" key="7">
    <source>
        <dbReference type="ARBA" id="ARBA00023274"/>
    </source>
</evidence>
<feature type="domain" description="Major vault protein repeat" evidence="12">
    <location>
        <begin position="126"/>
        <end position="167"/>
    </location>
</feature>
<dbReference type="GO" id="GO:0005737">
    <property type="term" value="C:cytoplasm"/>
    <property type="evidence" value="ECO:0007669"/>
    <property type="project" value="UniProtKB-SubCell"/>
</dbReference>
<keyword evidence="6" id="KW-0539">Nucleus</keyword>
<keyword evidence="7 10" id="KW-0687">Ribonucleoprotein</keyword>
<feature type="domain" description="Major vault protein repeat" evidence="14">
    <location>
        <begin position="412"/>
        <end position="471"/>
    </location>
</feature>
<keyword evidence="4 10" id="KW-0963">Cytoplasm</keyword>
<evidence type="ECO:0000313" key="16">
    <source>
        <dbReference type="RefSeq" id="XP_013855885.1"/>
    </source>
</evidence>
<keyword evidence="15" id="KW-1185">Reference proteome</keyword>
<dbReference type="AlphaFoldDB" id="A0A2I4AK42"/>
<dbReference type="GO" id="GO:1990904">
    <property type="term" value="C:ribonucleoprotein complex"/>
    <property type="evidence" value="ECO:0007669"/>
    <property type="project" value="UniProtKB-UniRule"/>
</dbReference>
<evidence type="ECO:0000256" key="4">
    <source>
        <dbReference type="ARBA" id="ARBA00022490"/>
    </source>
</evidence>
<evidence type="ECO:0000313" key="15">
    <source>
        <dbReference type="Proteomes" id="UP000192220"/>
    </source>
</evidence>
<dbReference type="STRING" id="52670.A0A2I4AK42"/>
<keyword evidence="5" id="KW-0677">Repeat</keyword>
<feature type="domain" description="Major vault protein repeat" evidence="13">
    <location>
        <begin position="63"/>
        <end position="122"/>
    </location>
</feature>
<dbReference type="InterPro" id="IPR041139">
    <property type="entry name" value="MVP_rep_dom"/>
</dbReference>
<gene>
    <name evidence="16" type="primary">LOC106511686</name>
</gene>
<feature type="repeat" description="MVP" evidence="10">
    <location>
        <begin position="417"/>
        <end position="468"/>
    </location>
</feature>
<feature type="domain" description="Major vault protein repeat" evidence="12">
    <location>
        <begin position="232"/>
        <end position="274"/>
    </location>
</feature>
<dbReference type="InParanoid" id="A0A2I4AK42"/>
<feature type="repeat" description="MVP" evidence="10">
    <location>
        <begin position="130"/>
        <end position="182"/>
    </location>
</feature>
<sequence>MSKSGGTRGPVTEMPLDASIIRIPPHHYIHVLDQNTNIARVEIGPLTYIRQDNERVLFPPVRMIMVPPRHYCVVSNPVARDEDNQVLFDQSGQAKLRHADLEIRLSQDPFPLYPGEDMQQDVTPLQIVYPDTALRLQALLDFEDDNGVKRVAGDEWLFEGPGTCIPRKEVVVLETIKATVIHENQAIRLRARKEGKDRGGVQRVTGEEWLVYKVGAYLPGAYEEVIDIVNAFILTDKKALHVRALRPFKDAGGRERRTGEEWLVTAADREAHIPSVAEEVVRVVDVTTLSSRQYCVVLDPVGTDGKPQLGQKKVVKGERSFFLQPGELLENGIQNVYVLSEEEGLVLRAVEAFNDEESAEEEEEGPEVRTQEKAKRSRRSGILRRPGDRWMLRGPLEYVPPASVEVVLKQRAIPLDENEGIYVRDIKTGKVRAVIGHTYMLTQDEELWQKELPPNVETLLTSRLDPLADRSTRQAGEAGGPRDKTRVVSFRVPHNAAVQVYDYREKKARCVPRLCPRLRLCP</sequence>
<feature type="repeat" description="MVP" evidence="10">
    <location>
        <begin position="69"/>
        <end position="129"/>
    </location>
</feature>
<dbReference type="InterPro" id="IPR041136">
    <property type="entry name" value="Vault_4"/>
</dbReference>
<dbReference type="Gene3D" id="2.30.30.560">
    <property type="match status" value="2"/>
</dbReference>
<evidence type="ECO:0000256" key="5">
    <source>
        <dbReference type="ARBA" id="ARBA00022737"/>
    </source>
</evidence>
<dbReference type="RefSeq" id="XP_013855885.1">
    <property type="nucleotide sequence ID" value="XM_014000431.1"/>
</dbReference>